<feature type="compositionally biased region" description="Basic and acidic residues" evidence="4">
    <location>
        <begin position="1"/>
        <end position="19"/>
    </location>
</feature>
<keyword evidence="3" id="KW-0862">Zinc</keyword>
<feature type="compositionally biased region" description="Low complexity" evidence="4">
    <location>
        <begin position="48"/>
        <end position="78"/>
    </location>
</feature>
<dbReference type="PROSITE" id="PS50089">
    <property type="entry name" value="ZF_RING_2"/>
    <property type="match status" value="1"/>
</dbReference>
<dbReference type="Gene3D" id="3.30.40.10">
    <property type="entry name" value="Zinc/RING finger domain, C3HC4 (zinc finger)"/>
    <property type="match status" value="1"/>
</dbReference>
<dbReference type="GO" id="GO:0005634">
    <property type="term" value="C:nucleus"/>
    <property type="evidence" value="ECO:0007669"/>
    <property type="project" value="TreeGrafter"/>
</dbReference>
<feature type="region of interest" description="Disordered" evidence="4">
    <location>
        <begin position="539"/>
        <end position="561"/>
    </location>
</feature>
<feature type="region of interest" description="Disordered" evidence="4">
    <location>
        <begin position="48"/>
        <end position="101"/>
    </location>
</feature>
<feature type="compositionally biased region" description="Low complexity" evidence="4">
    <location>
        <begin position="88"/>
        <end position="97"/>
    </location>
</feature>
<accession>A0A177T967</accession>
<dbReference type="PANTHER" id="PTHR16079">
    <property type="entry name" value="UBIQUITIN LIGASE PROTEIN CHFR"/>
    <property type="match status" value="1"/>
</dbReference>
<evidence type="ECO:0000256" key="4">
    <source>
        <dbReference type="SAM" id="MobiDB-lite"/>
    </source>
</evidence>
<dbReference type="GO" id="GO:0004842">
    <property type="term" value="F:ubiquitin-protein transferase activity"/>
    <property type="evidence" value="ECO:0007669"/>
    <property type="project" value="TreeGrafter"/>
</dbReference>
<proteinExistence type="predicted"/>
<comment type="caution">
    <text evidence="5">The sequence shown here is derived from an EMBL/GenBank/DDBJ whole genome shotgun (WGS) entry which is preliminary data.</text>
</comment>
<feature type="compositionally biased region" description="Polar residues" evidence="4">
    <location>
        <begin position="707"/>
        <end position="721"/>
    </location>
</feature>
<dbReference type="PROSITE" id="PS00518">
    <property type="entry name" value="ZF_RING_1"/>
    <property type="match status" value="1"/>
</dbReference>
<dbReference type="GO" id="GO:0016567">
    <property type="term" value="P:protein ubiquitination"/>
    <property type="evidence" value="ECO:0007669"/>
    <property type="project" value="TreeGrafter"/>
</dbReference>
<protein>
    <submittedName>
        <fullName evidence="5">Uncharacterized protein</fullName>
    </submittedName>
</protein>
<feature type="compositionally biased region" description="Low complexity" evidence="4">
    <location>
        <begin position="149"/>
        <end position="158"/>
    </location>
</feature>
<evidence type="ECO:0000313" key="6">
    <source>
        <dbReference type="Proteomes" id="UP000077521"/>
    </source>
</evidence>
<dbReference type="GO" id="GO:0006511">
    <property type="term" value="P:ubiquitin-dependent protein catabolic process"/>
    <property type="evidence" value="ECO:0007669"/>
    <property type="project" value="TreeGrafter"/>
</dbReference>
<organism evidence="5 6">
    <name type="scientific">Tilletia indica</name>
    <dbReference type="NCBI Taxonomy" id="43049"/>
    <lineage>
        <taxon>Eukaryota</taxon>
        <taxon>Fungi</taxon>
        <taxon>Dikarya</taxon>
        <taxon>Basidiomycota</taxon>
        <taxon>Ustilaginomycotina</taxon>
        <taxon>Exobasidiomycetes</taxon>
        <taxon>Tilletiales</taxon>
        <taxon>Tilletiaceae</taxon>
        <taxon>Tilletia</taxon>
    </lineage>
</organism>
<dbReference type="Pfam" id="PF13923">
    <property type="entry name" value="zf-C3HC4_2"/>
    <property type="match status" value="1"/>
</dbReference>
<sequence>MKRSAEDMLSSDKVDRFHAEQSSSSSSSFSSSSSTAAAAAALTLHSMSGSAGASSSNALSHNPSFSTTSAMAESSSAAQRRKLDGACSSSVSGPSSSAGIEDHRHLAHAGGTCKIIDASSASAGTNVVPVTATEIHMEIDIPAAAEPGSSSKSAVAHAVPPPPQPKKEKERAEANDDATVPDAVAVAAKKETQLQLIIDELVCDICLELMVNPAALTPCQHVFCWSCAKVWMQDSSKCPTCATPVTHAHLNYKLAKLSELATALAPADRVRPAVEIEAAKTHLERHKAISGSSTIRATSHMGVDDPYRPELSNYWPCLACRPGNRSGFQCTRRIPEPQTNGPPPSRGAPWPLIEDADDDGLVNVEHHEACSGCYAWIPNKAPGIESRCFTCTEASCQAFDAEGSCPAGFSLLKLDDEDVNSSLDVEAIVEGVPLAGFNQVDKEILMRYVVEKDVSAKTILRGIAQIAKREREAILRSQAGPSATQNEESGVSSSTEASRPLAEAAAAEADVERVNAARSDLIRNVVRYEATRAGHRVLGQSSTFGSGRSQGASGSGSAGSSNSLLLQRVIEPTKIQGPIADMLATSCFCLDCLQGVIGHFAIWWWMEERPKALKEIRVPVKDDCDNGIECDLRTYRMHAEAKNHICLPKSKLSASSSQPSGPGSGSSSGTAASSSSASGNRTQTTAEADSSTATGGSAGHPAPGSSYQLRSRASTTAGRGG</sequence>
<evidence type="ECO:0000256" key="2">
    <source>
        <dbReference type="ARBA" id="ARBA00022771"/>
    </source>
</evidence>
<feature type="compositionally biased region" description="Basic and acidic residues" evidence="4">
    <location>
        <begin position="165"/>
        <end position="174"/>
    </location>
</feature>
<dbReference type="EMBL" id="LWDF02000181">
    <property type="protein sequence ID" value="KAE8254732.1"/>
    <property type="molecule type" value="Genomic_DNA"/>
</dbReference>
<evidence type="ECO:0000256" key="1">
    <source>
        <dbReference type="ARBA" id="ARBA00022723"/>
    </source>
</evidence>
<dbReference type="GO" id="GO:0008270">
    <property type="term" value="F:zinc ion binding"/>
    <property type="evidence" value="ECO:0007669"/>
    <property type="project" value="UniProtKB-KW"/>
</dbReference>
<evidence type="ECO:0000256" key="3">
    <source>
        <dbReference type="ARBA" id="ARBA00022833"/>
    </source>
</evidence>
<feature type="region of interest" description="Disordered" evidence="4">
    <location>
        <begin position="146"/>
        <end position="177"/>
    </location>
</feature>
<keyword evidence="1" id="KW-0479">Metal-binding</keyword>
<dbReference type="PANTHER" id="PTHR16079:SF4">
    <property type="entry name" value="E3 UBIQUITIN-PROTEIN LIGASE CHFR"/>
    <property type="match status" value="1"/>
</dbReference>
<dbReference type="SMART" id="SM00184">
    <property type="entry name" value="RING"/>
    <property type="match status" value="1"/>
</dbReference>
<keyword evidence="2" id="KW-0863">Zinc-finger</keyword>
<evidence type="ECO:0000313" key="5">
    <source>
        <dbReference type="EMBL" id="KAE8254732.1"/>
    </source>
</evidence>
<name>A0A177T967_9BASI</name>
<dbReference type="SUPFAM" id="SSF57850">
    <property type="entry name" value="RING/U-box"/>
    <property type="match status" value="1"/>
</dbReference>
<keyword evidence="6" id="KW-1185">Reference proteome</keyword>
<reference evidence="5" key="1">
    <citation type="submission" date="2016-04" db="EMBL/GenBank/DDBJ databases">
        <authorList>
            <person name="Nguyen H.D."/>
            <person name="Samba Siva P."/>
            <person name="Cullis J."/>
            <person name="Levesque C.A."/>
            <person name="Hambleton S."/>
        </authorList>
    </citation>
    <scope>NUCLEOTIDE SEQUENCE</scope>
    <source>
        <strain evidence="5">DAOMC 236416</strain>
    </source>
</reference>
<feature type="compositionally biased region" description="Polar residues" evidence="4">
    <location>
        <begin position="479"/>
        <end position="495"/>
    </location>
</feature>
<feature type="compositionally biased region" description="Low complexity" evidence="4">
    <location>
        <begin position="22"/>
        <end position="32"/>
    </location>
</feature>
<feature type="region of interest" description="Disordered" evidence="4">
    <location>
        <begin position="476"/>
        <end position="504"/>
    </location>
</feature>
<dbReference type="InterPro" id="IPR017907">
    <property type="entry name" value="Znf_RING_CS"/>
</dbReference>
<gene>
    <name evidence="5" type="ORF">A4X13_0g3307</name>
</gene>
<dbReference type="AlphaFoldDB" id="A0A177T967"/>
<feature type="compositionally biased region" description="Low complexity" evidence="4">
    <location>
        <begin position="653"/>
        <end position="706"/>
    </location>
</feature>
<dbReference type="Proteomes" id="UP000077521">
    <property type="component" value="Unassembled WGS sequence"/>
</dbReference>
<feature type="region of interest" description="Disordered" evidence="4">
    <location>
        <begin position="651"/>
        <end position="721"/>
    </location>
</feature>
<dbReference type="InterPro" id="IPR052256">
    <property type="entry name" value="E3_ubiquitin-ligase_CHFR"/>
</dbReference>
<dbReference type="InterPro" id="IPR001841">
    <property type="entry name" value="Znf_RING"/>
</dbReference>
<dbReference type="InterPro" id="IPR013083">
    <property type="entry name" value="Znf_RING/FYVE/PHD"/>
</dbReference>
<feature type="region of interest" description="Disordered" evidence="4">
    <location>
        <begin position="1"/>
        <end position="32"/>
    </location>
</feature>
<reference evidence="5" key="2">
    <citation type="journal article" date="2019" name="IMA Fungus">
        <title>Genome sequencing and comparison of five Tilletia species to identify candidate genes for the detection of regulated species infecting wheat.</title>
        <authorList>
            <person name="Nguyen H.D.T."/>
            <person name="Sultana T."/>
            <person name="Kesanakurti P."/>
            <person name="Hambleton S."/>
        </authorList>
    </citation>
    <scope>NUCLEOTIDE SEQUENCE</scope>
    <source>
        <strain evidence="5">DAOMC 236416</strain>
    </source>
</reference>